<dbReference type="InterPro" id="IPR049326">
    <property type="entry name" value="Rhodopsin_dom_fungi"/>
</dbReference>
<dbReference type="AlphaFoldDB" id="A0A9P4IS67"/>
<evidence type="ECO:0000256" key="3">
    <source>
        <dbReference type="ARBA" id="ARBA00022989"/>
    </source>
</evidence>
<evidence type="ECO:0000256" key="5">
    <source>
        <dbReference type="ARBA" id="ARBA00038359"/>
    </source>
</evidence>
<gene>
    <name evidence="8" type="ORF">K461DRAFT_272342</name>
</gene>
<accession>A0A9P4IS67</accession>
<feature type="transmembrane region" description="Helical" evidence="6">
    <location>
        <begin position="12"/>
        <end position="32"/>
    </location>
</feature>
<dbReference type="PANTHER" id="PTHR33048:SF47">
    <property type="entry name" value="INTEGRAL MEMBRANE PROTEIN-RELATED"/>
    <property type="match status" value="1"/>
</dbReference>
<evidence type="ECO:0000256" key="1">
    <source>
        <dbReference type="ARBA" id="ARBA00004141"/>
    </source>
</evidence>
<protein>
    <recommendedName>
        <fullName evidence="7">Rhodopsin domain-containing protein</fullName>
    </recommendedName>
</protein>
<reference evidence="8" key="1">
    <citation type="journal article" date="2020" name="Stud. Mycol.">
        <title>101 Dothideomycetes genomes: a test case for predicting lifestyles and emergence of pathogens.</title>
        <authorList>
            <person name="Haridas S."/>
            <person name="Albert R."/>
            <person name="Binder M."/>
            <person name="Bloem J."/>
            <person name="Labutti K."/>
            <person name="Salamov A."/>
            <person name="Andreopoulos B."/>
            <person name="Baker S."/>
            <person name="Barry K."/>
            <person name="Bills G."/>
            <person name="Bluhm B."/>
            <person name="Cannon C."/>
            <person name="Castanera R."/>
            <person name="Culley D."/>
            <person name="Daum C."/>
            <person name="Ezra D."/>
            <person name="Gonzalez J."/>
            <person name="Henrissat B."/>
            <person name="Kuo A."/>
            <person name="Liang C."/>
            <person name="Lipzen A."/>
            <person name="Lutzoni F."/>
            <person name="Magnuson J."/>
            <person name="Mondo S."/>
            <person name="Nolan M."/>
            <person name="Ohm R."/>
            <person name="Pangilinan J."/>
            <person name="Park H.-J."/>
            <person name="Ramirez L."/>
            <person name="Alfaro M."/>
            <person name="Sun H."/>
            <person name="Tritt A."/>
            <person name="Yoshinaga Y."/>
            <person name="Zwiers L.-H."/>
            <person name="Turgeon B."/>
            <person name="Goodwin S."/>
            <person name="Spatafora J."/>
            <person name="Crous P."/>
            <person name="Grigoriev I."/>
        </authorList>
    </citation>
    <scope>NUCLEOTIDE SEQUENCE</scope>
    <source>
        <strain evidence="8">CBS 260.36</strain>
    </source>
</reference>
<keyword evidence="9" id="KW-1185">Reference proteome</keyword>
<dbReference type="Pfam" id="PF20684">
    <property type="entry name" value="Fung_rhodopsin"/>
    <property type="match status" value="1"/>
</dbReference>
<sequence length="246" mass="28002">MEFPNSLARATWTTSWTLFVLSLFFTSLRLFAIWKRENKTMWDFFWIILSISLSLAFQCLLVLSVHYGQGLHITQVQPEYLLDVVDYFWKAICLEVAAACCAKFAIITLLYQIEVPSRAMHRLWRPLLLVTAALVAGSGITLIALTQRSWSIVLKEKADSTYLMDTVTITSNVEYGCTMILGSIPPLRPLVTALWKEWFHSDHKARTSAASTHFVIHDDMLVVSGIVKRENFMLEAGTLDGKYEKT</sequence>
<evidence type="ECO:0000259" key="7">
    <source>
        <dbReference type="Pfam" id="PF20684"/>
    </source>
</evidence>
<dbReference type="EMBL" id="ML996095">
    <property type="protein sequence ID" value="KAF2147639.1"/>
    <property type="molecule type" value="Genomic_DNA"/>
</dbReference>
<organism evidence="8 9">
    <name type="scientific">Myriangium duriaei CBS 260.36</name>
    <dbReference type="NCBI Taxonomy" id="1168546"/>
    <lineage>
        <taxon>Eukaryota</taxon>
        <taxon>Fungi</taxon>
        <taxon>Dikarya</taxon>
        <taxon>Ascomycota</taxon>
        <taxon>Pezizomycotina</taxon>
        <taxon>Dothideomycetes</taxon>
        <taxon>Dothideomycetidae</taxon>
        <taxon>Myriangiales</taxon>
        <taxon>Myriangiaceae</taxon>
        <taxon>Myriangium</taxon>
    </lineage>
</organism>
<feature type="domain" description="Rhodopsin" evidence="7">
    <location>
        <begin position="28"/>
        <end position="138"/>
    </location>
</feature>
<dbReference type="GO" id="GO:0016020">
    <property type="term" value="C:membrane"/>
    <property type="evidence" value="ECO:0007669"/>
    <property type="project" value="UniProtKB-SubCell"/>
</dbReference>
<dbReference type="InterPro" id="IPR052337">
    <property type="entry name" value="SAT4-like"/>
</dbReference>
<proteinExistence type="inferred from homology"/>
<comment type="caution">
    <text evidence="8">The sequence shown here is derived from an EMBL/GenBank/DDBJ whole genome shotgun (WGS) entry which is preliminary data.</text>
</comment>
<evidence type="ECO:0000313" key="8">
    <source>
        <dbReference type="EMBL" id="KAF2147639.1"/>
    </source>
</evidence>
<dbReference type="PANTHER" id="PTHR33048">
    <property type="entry name" value="PTH11-LIKE INTEGRAL MEMBRANE PROTEIN (AFU_ORTHOLOGUE AFUA_5G11245)"/>
    <property type="match status" value="1"/>
</dbReference>
<evidence type="ECO:0000313" key="9">
    <source>
        <dbReference type="Proteomes" id="UP000799439"/>
    </source>
</evidence>
<comment type="subcellular location">
    <subcellularLocation>
        <location evidence="1">Membrane</location>
        <topology evidence="1">Multi-pass membrane protein</topology>
    </subcellularLocation>
</comment>
<evidence type="ECO:0000256" key="4">
    <source>
        <dbReference type="ARBA" id="ARBA00023136"/>
    </source>
</evidence>
<feature type="transmembrane region" description="Helical" evidence="6">
    <location>
        <begin position="87"/>
        <end position="111"/>
    </location>
</feature>
<name>A0A9P4IS67_9PEZI</name>
<comment type="similarity">
    <text evidence="5">Belongs to the SAT4 family.</text>
</comment>
<evidence type="ECO:0000256" key="2">
    <source>
        <dbReference type="ARBA" id="ARBA00022692"/>
    </source>
</evidence>
<dbReference type="OrthoDB" id="3934549at2759"/>
<keyword evidence="3 6" id="KW-1133">Transmembrane helix</keyword>
<feature type="transmembrane region" description="Helical" evidence="6">
    <location>
        <begin position="123"/>
        <end position="145"/>
    </location>
</feature>
<keyword evidence="2 6" id="KW-0812">Transmembrane</keyword>
<dbReference type="Proteomes" id="UP000799439">
    <property type="component" value="Unassembled WGS sequence"/>
</dbReference>
<feature type="transmembrane region" description="Helical" evidence="6">
    <location>
        <begin position="44"/>
        <end position="67"/>
    </location>
</feature>
<evidence type="ECO:0000256" key="6">
    <source>
        <dbReference type="SAM" id="Phobius"/>
    </source>
</evidence>
<keyword evidence="4 6" id="KW-0472">Membrane</keyword>